<dbReference type="Proteomes" id="UP000007875">
    <property type="component" value="Unassembled WGS sequence"/>
</dbReference>
<dbReference type="GeneTree" id="ENSGT00940000157259"/>
<proteinExistence type="predicted"/>
<feature type="compositionally biased region" description="Polar residues" evidence="1">
    <location>
        <begin position="39"/>
        <end position="50"/>
    </location>
</feature>
<reference evidence="3" key="1">
    <citation type="submission" date="2003-08" db="EMBL/GenBank/DDBJ databases">
        <authorList>
            <person name="Birren B."/>
            <person name="Nusbaum C."/>
            <person name="Abebe A."/>
            <person name="Abouelleil A."/>
            <person name="Adekoya E."/>
            <person name="Ait-zahra M."/>
            <person name="Allen N."/>
            <person name="Allen T."/>
            <person name="An P."/>
            <person name="Anderson M."/>
            <person name="Anderson S."/>
            <person name="Arachchi H."/>
            <person name="Armbruster J."/>
            <person name="Bachantsang P."/>
            <person name="Baldwin J."/>
            <person name="Barry A."/>
            <person name="Bayul T."/>
            <person name="Blitshsteyn B."/>
            <person name="Bloom T."/>
            <person name="Blye J."/>
            <person name="Boguslavskiy L."/>
            <person name="Borowsky M."/>
            <person name="Boukhgalter B."/>
            <person name="Brunache A."/>
            <person name="Butler J."/>
            <person name="Calixte N."/>
            <person name="Calvo S."/>
            <person name="Camarata J."/>
            <person name="Campo K."/>
            <person name="Chang J."/>
            <person name="Cheshatsang Y."/>
            <person name="Citroen M."/>
            <person name="Collymore A."/>
            <person name="Considine T."/>
            <person name="Cook A."/>
            <person name="Cooke P."/>
            <person name="Corum B."/>
            <person name="Cuomo C."/>
            <person name="David R."/>
            <person name="Dawoe T."/>
            <person name="Degray S."/>
            <person name="Dodge S."/>
            <person name="Dooley K."/>
            <person name="Dorje P."/>
            <person name="Dorjee K."/>
            <person name="Dorris L."/>
            <person name="Duffey N."/>
            <person name="Dupes A."/>
            <person name="Elkins T."/>
            <person name="Engels R."/>
            <person name="Erickson J."/>
            <person name="Farina A."/>
            <person name="Faro S."/>
            <person name="Ferreira P."/>
            <person name="Fischer H."/>
            <person name="Fitzgerald M."/>
            <person name="Foley K."/>
            <person name="Gage D."/>
            <person name="Galagan J."/>
            <person name="Gearin G."/>
            <person name="Gnerre S."/>
            <person name="Gnirke A."/>
            <person name="Goyette A."/>
            <person name="Graham J."/>
            <person name="Grandbois E."/>
            <person name="Gyaltsen K."/>
            <person name="Hafez N."/>
            <person name="Hagopian D."/>
            <person name="Hagos B."/>
            <person name="Hall J."/>
            <person name="Hatcher B."/>
            <person name="Heller A."/>
            <person name="Higgins H."/>
            <person name="Honan T."/>
            <person name="Horn A."/>
            <person name="Houde N."/>
            <person name="Hughes L."/>
            <person name="Hulme W."/>
            <person name="Husby E."/>
            <person name="Iliev I."/>
            <person name="Jaffe D."/>
            <person name="Jones C."/>
            <person name="Kamal M."/>
            <person name="Kamat A."/>
            <person name="Kamvysselis M."/>
            <person name="Karlsson E."/>
            <person name="Kells C."/>
            <person name="Kieu A."/>
            <person name="Kisner P."/>
            <person name="Kodira C."/>
            <person name="Kulbokas E."/>
            <person name="Labutti K."/>
            <person name="Lama D."/>
            <person name="Landers T."/>
            <person name="Leger J."/>
            <person name="Levine S."/>
            <person name="Lewis D."/>
            <person name="Lewis T."/>
            <person name="Lindblad-toh K."/>
            <person name="Liu X."/>
            <person name="Lokyitsang T."/>
            <person name="Lokyitsang Y."/>
            <person name="Lucien O."/>
            <person name="Lui A."/>
            <person name="Ma L.J."/>
            <person name="Mabbitt R."/>
            <person name="Macdonald J."/>
            <person name="Maclean C."/>
            <person name="Major J."/>
            <person name="Manning J."/>
            <person name="Marabella R."/>
            <person name="Maru K."/>
            <person name="Matthews C."/>
            <person name="Mauceli E."/>
            <person name="Mccarthy M."/>
            <person name="Mcdonough S."/>
            <person name="Mcghee T."/>
            <person name="Meldrim J."/>
            <person name="Meneus L."/>
            <person name="Mesirov J."/>
            <person name="Mihalev A."/>
            <person name="Mihova T."/>
            <person name="Mikkelsen T."/>
            <person name="Mlenga V."/>
            <person name="Moru K."/>
            <person name="Mozes J."/>
            <person name="Mulrain L."/>
            <person name="Munson G."/>
            <person name="Naylor J."/>
            <person name="Newes C."/>
            <person name="Nguyen C."/>
            <person name="Nguyen N."/>
            <person name="Nguyen T."/>
            <person name="Nicol R."/>
            <person name="Nielsen C."/>
            <person name="Nizzari M."/>
            <person name="Norbu C."/>
            <person name="Norbu N."/>
            <person name="O'donnell P."/>
            <person name="Okoawo O."/>
            <person name="O'leary S."/>
            <person name="Omotosho B."/>
            <person name="O'neill K."/>
            <person name="Osman S."/>
            <person name="Parker S."/>
            <person name="Perrin D."/>
            <person name="Phunkhang P."/>
            <person name="Piqani B."/>
            <person name="Purcell S."/>
            <person name="Rachupka T."/>
            <person name="Ramasamy U."/>
            <person name="Rameau R."/>
            <person name="Ray V."/>
            <person name="Raymond C."/>
            <person name="Retta R."/>
            <person name="Richardson S."/>
            <person name="Rise C."/>
            <person name="Rodriguez J."/>
            <person name="Rogers J."/>
            <person name="Rogov P."/>
            <person name="Rutman M."/>
            <person name="Schupbach R."/>
            <person name="Seaman C."/>
            <person name="Settipalli S."/>
            <person name="Sharpe T."/>
            <person name="Sheridan J."/>
            <person name="Sherpa N."/>
            <person name="Shi J."/>
            <person name="Smirnov S."/>
            <person name="Smith C."/>
            <person name="Sougnez C."/>
            <person name="Spencer B."/>
            <person name="Stalker J."/>
            <person name="Stange-thomann N."/>
            <person name="Stavropoulos S."/>
            <person name="Stetson K."/>
            <person name="Stone C."/>
            <person name="Stone S."/>
            <person name="Stubbs M."/>
            <person name="Talamas J."/>
            <person name="Tchuinga P."/>
            <person name="Tenzing P."/>
            <person name="Tesfaye S."/>
            <person name="Theodore J."/>
            <person name="Thoulutsang Y."/>
            <person name="Topham K."/>
            <person name="Towey S."/>
            <person name="Tsamla T."/>
            <person name="Tsomo N."/>
            <person name="Vallee D."/>
            <person name="Vassiliev H."/>
            <person name="Venkataraman V."/>
            <person name="Vinson J."/>
            <person name="Vo A."/>
            <person name="Wade C."/>
            <person name="Wang S."/>
            <person name="Wangchuk T."/>
            <person name="Wangdi T."/>
            <person name="Whittaker C."/>
            <person name="Wilkinson J."/>
            <person name="Wu Y."/>
            <person name="Wyman D."/>
            <person name="Yadav S."/>
            <person name="Yang S."/>
            <person name="Yang X."/>
            <person name="Yeager S."/>
            <person name="Yee E."/>
            <person name="Young G."/>
            <person name="Zainoun J."/>
            <person name="Zembeck L."/>
            <person name="Zimmer A."/>
            <person name="Zody M."/>
            <person name="Lander E."/>
        </authorList>
    </citation>
    <scope>NUCLEOTIDE SEQUENCE [LARGE SCALE GENOMIC DNA]</scope>
</reference>
<evidence type="ECO:0000256" key="1">
    <source>
        <dbReference type="SAM" id="MobiDB-lite"/>
    </source>
</evidence>
<reference evidence="2" key="2">
    <citation type="submission" date="2025-08" db="UniProtKB">
        <authorList>
            <consortium name="Ensembl"/>
        </authorList>
    </citation>
    <scope>IDENTIFICATION</scope>
</reference>
<dbReference type="Ensembl" id="ENSCSAVT00000007824.1">
    <property type="protein sequence ID" value="ENSCSAVP00000007724.1"/>
    <property type="gene ID" value="ENSCSAVG00000004617.1"/>
</dbReference>
<organism evidence="2 3">
    <name type="scientific">Ciona savignyi</name>
    <name type="common">Pacific transparent sea squirt</name>
    <dbReference type="NCBI Taxonomy" id="51511"/>
    <lineage>
        <taxon>Eukaryota</taxon>
        <taxon>Metazoa</taxon>
        <taxon>Chordata</taxon>
        <taxon>Tunicata</taxon>
        <taxon>Ascidiacea</taxon>
        <taxon>Phlebobranchia</taxon>
        <taxon>Cionidae</taxon>
        <taxon>Ciona</taxon>
    </lineage>
</organism>
<protein>
    <submittedName>
        <fullName evidence="2">Uncharacterized protein</fullName>
    </submittedName>
</protein>
<feature type="compositionally biased region" description="Polar residues" evidence="1">
    <location>
        <begin position="72"/>
        <end position="82"/>
    </location>
</feature>
<dbReference type="HOGENOM" id="CLU_1717319_0_0_1"/>
<keyword evidence="3" id="KW-1185">Reference proteome</keyword>
<reference evidence="2" key="3">
    <citation type="submission" date="2025-09" db="UniProtKB">
        <authorList>
            <consortium name="Ensembl"/>
        </authorList>
    </citation>
    <scope>IDENTIFICATION</scope>
</reference>
<name>H2YQW4_CIOSA</name>
<feature type="region of interest" description="Disordered" evidence="1">
    <location>
        <begin position="38"/>
        <end position="88"/>
    </location>
</feature>
<evidence type="ECO:0000313" key="3">
    <source>
        <dbReference type="Proteomes" id="UP000007875"/>
    </source>
</evidence>
<dbReference type="AlphaFoldDB" id="H2YQW4"/>
<evidence type="ECO:0000313" key="2">
    <source>
        <dbReference type="Ensembl" id="ENSCSAVP00000007724.1"/>
    </source>
</evidence>
<sequence length="153" mass="18016">MKILRKNLIQKLFEGERRHVCGGKRHTIPVMDIQDMEDATNTPQPQTHPVSNHIRSRANRRPGLLFPPEMEQMQSKQPYQSSDRYRRRASDGSASLLAFKAQLEAGRLLQFDSVKQEHQQLTQQYLVHQNDTAQFYQQRHARDLHGMRHQRHV</sequence>
<accession>H2YQW4</accession>